<evidence type="ECO:0000256" key="3">
    <source>
        <dbReference type="ARBA" id="ARBA00022777"/>
    </source>
</evidence>
<evidence type="ECO:0000256" key="2">
    <source>
        <dbReference type="ARBA" id="ARBA00022679"/>
    </source>
</evidence>
<dbReference type="OrthoDB" id="9774290at2"/>
<comment type="caution">
    <text evidence="4">The sequence shown here is derived from an EMBL/GenBank/DDBJ whole genome shotgun (WGS) entry which is preliminary data.</text>
</comment>
<dbReference type="GO" id="GO:0008887">
    <property type="term" value="F:glycerate kinase activity"/>
    <property type="evidence" value="ECO:0007669"/>
    <property type="project" value="UniProtKB-EC"/>
</dbReference>
<dbReference type="EMBL" id="AAWS01000007">
    <property type="protein sequence ID" value="EAY30318.1"/>
    <property type="molecule type" value="Genomic_DNA"/>
</dbReference>
<dbReference type="PANTHER" id="PTHR21599">
    <property type="entry name" value="GLYCERATE KINASE"/>
    <property type="match status" value="1"/>
</dbReference>
<dbReference type="Gene3D" id="3.90.1510.10">
    <property type="entry name" value="Glycerate kinase, domain 2"/>
    <property type="match status" value="1"/>
</dbReference>
<dbReference type="GO" id="GO:0031388">
    <property type="term" value="P:organic acid phosphorylation"/>
    <property type="evidence" value="ECO:0007669"/>
    <property type="project" value="InterPro"/>
</dbReference>
<sequence length="323" mass="33642">MKVIIAPDSFKDSLSATQVAKHIHQGIKQVAPSIETLQIPMADGGEGTMDILTQILGGVKITVNVLDPLLRPVKASFGWVASTNTAIIEMAQASGIQLLTQAERNPLFTSSYGTGQLIVAALQHQCKRILICIGGSATNDVGCGMLQALGVKFKDNQGSTLPTITGQQLTSIHQIDIGPLSELINGVSIEILNDVTNPLYGTNGATQVYAPQKGATTEVVCLLEKAIIGLAHTIFDTTGIDIQSIAGAGAAGGIGGALKCFLQGSIMNGVQSVMDAYKLEEVFKQADAKNSLVITGEGKLDTQSSQGKVISGVAQLAKNTNCL</sequence>
<evidence type="ECO:0000313" key="5">
    <source>
        <dbReference type="Proteomes" id="UP000004095"/>
    </source>
</evidence>
<keyword evidence="5" id="KW-1185">Reference proteome</keyword>
<organism evidence="4 5">
    <name type="scientific">Microscilla marina ATCC 23134</name>
    <dbReference type="NCBI Taxonomy" id="313606"/>
    <lineage>
        <taxon>Bacteria</taxon>
        <taxon>Pseudomonadati</taxon>
        <taxon>Bacteroidota</taxon>
        <taxon>Cytophagia</taxon>
        <taxon>Cytophagales</taxon>
        <taxon>Microscillaceae</taxon>
        <taxon>Microscilla</taxon>
    </lineage>
</organism>
<dbReference type="PANTHER" id="PTHR21599:SF0">
    <property type="entry name" value="GLYCERATE KINASE"/>
    <property type="match status" value="1"/>
</dbReference>
<dbReference type="InterPro" id="IPR018197">
    <property type="entry name" value="Glycerate_kinase_RE-like"/>
</dbReference>
<dbReference type="Gene3D" id="3.40.50.10350">
    <property type="entry name" value="Glycerate kinase, domain 1"/>
    <property type="match status" value="1"/>
</dbReference>
<comment type="similarity">
    <text evidence="1">Belongs to the glycerate kinase type-1 family.</text>
</comment>
<keyword evidence="3 4" id="KW-0418">Kinase</keyword>
<dbReference type="eggNOG" id="COG1929">
    <property type="taxonomic scope" value="Bacteria"/>
</dbReference>
<evidence type="ECO:0000313" key="4">
    <source>
        <dbReference type="EMBL" id="EAY30318.1"/>
    </source>
</evidence>
<dbReference type="NCBIfam" id="TIGR00045">
    <property type="entry name" value="glycerate kinase"/>
    <property type="match status" value="1"/>
</dbReference>
<keyword evidence="2 4" id="KW-0808">Transferase</keyword>
<protein>
    <submittedName>
        <fullName evidence="4">Glycerate kinase</fullName>
        <ecNumber evidence="4">2.7.1.31</ecNumber>
    </submittedName>
</protein>
<reference evidence="4 5" key="1">
    <citation type="submission" date="2007-01" db="EMBL/GenBank/DDBJ databases">
        <authorList>
            <person name="Haygood M."/>
            <person name="Podell S."/>
            <person name="Anderson C."/>
            <person name="Hopkinson B."/>
            <person name="Roe K."/>
            <person name="Barbeau K."/>
            <person name="Gaasterland T."/>
            <person name="Ferriera S."/>
            <person name="Johnson J."/>
            <person name="Kravitz S."/>
            <person name="Beeson K."/>
            <person name="Sutton G."/>
            <person name="Rogers Y.-H."/>
            <person name="Friedman R."/>
            <person name="Frazier M."/>
            <person name="Venter J.C."/>
        </authorList>
    </citation>
    <scope>NUCLEOTIDE SEQUENCE [LARGE SCALE GENOMIC DNA]</scope>
    <source>
        <strain evidence="4 5">ATCC 23134</strain>
    </source>
</reference>
<dbReference type="SUPFAM" id="SSF110738">
    <property type="entry name" value="Glycerate kinase I"/>
    <property type="match status" value="1"/>
</dbReference>
<accession>A1ZH49</accession>
<dbReference type="Proteomes" id="UP000004095">
    <property type="component" value="Unassembled WGS sequence"/>
</dbReference>
<dbReference type="EC" id="2.7.1.31" evidence="4"/>
<dbReference type="Pfam" id="PF02595">
    <property type="entry name" value="Gly_kinase"/>
    <property type="match status" value="1"/>
</dbReference>
<proteinExistence type="inferred from homology"/>
<name>A1ZH49_MICM2</name>
<dbReference type="InterPro" id="IPR004381">
    <property type="entry name" value="Glycerate_kinase"/>
</dbReference>
<gene>
    <name evidence="4" type="ORF">M23134_08147</name>
</gene>
<dbReference type="InterPro" id="IPR018193">
    <property type="entry name" value="Glyc_kinase_flavodox-like_fold"/>
</dbReference>
<dbReference type="InterPro" id="IPR036129">
    <property type="entry name" value="Glycerate_kinase_sf"/>
</dbReference>
<dbReference type="AlphaFoldDB" id="A1ZH49"/>
<evidence type="ECO:0000256" key="1">
    <source>
        <dbReference type="ARBA" id="ARBA00006284"/>
    </source>
</evidence>